<dbReference type="SUPFAM" id="SSF51735">
    <property type="entry name" value="NAD(P)-binding Rossmann-fold domains"/>
    <property type="match status" value="1"/>
</dbReference>
<dbReference type="RefSeq" id="WP_134458518.1">
    <property type="nucleotide sequence ID" value="NZ_JBHMFL010000032.1"/>
</dbReference>
<evidence type="ECO:0000256" key="1">
    <source>
        <dbReference type="ARBA" id="ARBA00006484"/>
    </source>
</evidence>
<dbReference type="EMBL" id="SNVI01000001">
    <property type="protein sequence ID" value="TFE46963.1"/>
    <property type="molecule type" value="Genomic_DNA"/>
</dbReference>
<dbReference type="Pfam" id="PF13561">
    <property type="entry name" value="adh_short_C2"/>
    <property type="match status" value="1"/>
</dbReference>
<dbReference type="NCBIfam" id="NF005559">
    <property type="entry name" value="PRK07231.1"/>
    <property type="match status" value="1"/>
</dbReference>
<dbReference type="Proteomes" id="UP000297385">
    <property type="component" value="Unassembled WGS sequence"/>
</dbReference>
<dbReference type="FunFam" id="3.40.50.720:FF:000084">
    <property type="entry name" value="Short-chain dehydrogenase reductase"/>
    <property type="match status" value="1"/>
</dbReference>
<dbReference type="PANTHER" id="PTHR42879">
    <property type="entry name" value="3-OXOACYL-(ACYL-CARRIER-PROTEIN) REDUCTASE"/>
    <property type="match status" value="1"/>
</dbReference>
<dbReference type="InterPro" id="IPR036291">
    <property type="entry name" value="NAD(P)-bd_dom_sf"/>
</dbReference>
<accession>A0A4Y8NBN5</accession>
<gene>
    <name evidence="2" type="ORF">E2553_19135</name>
</gene>
<dbReference type="PANTHER" id="PTHR42879:SF2">
    <property type="entry name" value="3-OXOACYL-[ACYL-CARRIER-PROTEIN] REDUCTASE FABG"/>
    <property type="match status" value="1"/>
</dbReference>
<proteinExistence type="inferred from homology"/>
<comment type="similarity">
    <text evidence="1">Belongs to the short-chain dehydrogenases/reductases (SDR) family.</text>
</comment>
<dbReference type="PRINTS" id="PR00080">
    <property type="entry name" value="SDRFAMILY"/>
</dbReference>
<dbReference type="GeneID" id="97310633"/>
<dbReference type="AlphaFoldDB" id="A0A4Y8NBN5"/>
<dbReference type="Gene3D" id="3.40.50.720">
    <property type="entry name" value="NAD(P)-binding Rossmann-like Domain"/>
    <property type="match status" value="1"/>
</dbReference>
<evidence type="ECO:0000313" key="3">
    <source>
        <dbReference type="Proteomes" id="UP000297385"/>
    </source>
</evidence>
<organism evidence="2 3">
    <name type="scientific">Paraburkholderia dipogonis</name>
    <dbReference type="NCBI Taxonomy" id="1211383"/>
    <lineage>
        <taxon>Bacteria</taxon>
        <taxon>Pseudomonadati</taxon>
        <taxon>Pseudomonadota</taxon>
        <taxon>Betaproteobacteria</taxon>
        <taxon>Burkholderiales</taxon>
        <taxon>Burkholderiaceae</taxon>
        <taxon>Paraburkholderia</taxon>
    </lineage>
</organism>
<dbReference type="InterPro" id="IPR002347">
    <property type="entry name" value="SDR_fam"/>
</dbReference>
<dbReference type="PRINTS" id="PR00081">
    <property type="entry name" value="GDHRDH"/>
</dbReference>
<comment type="caution">
    <text evidence="2">The sequence shown here is derived from an EMBL/GenBank/DDBJ whole genome shotgun (WGS) entry which is preliminary data.</text>
</comment>
<name>A0A4Y8NBN5_9BURK</name>
<protein>
    <submittedName>
        <fullName evidence="2">SDR family oxidoreductase</fullName>
    </submittedName>
</protein>
<dbReference type="InterPro" id="IPR050259">
    <property type="entry name" value="SDR"/>
</dbReference>
<dbReference type="CDD" id="cd05233">
    <property type="entry name" value="SDR_c"/>
    <property type="match status" value="1"/>
</dbReference>
<reference evidence="2 3" key="1">
    <citation type="submission" date="2019-03" db="EMBL/GenBank/DDBJ databases">
        <title>Complete Genome Sequence of Paraburkholderia dipogonis ICMP 19430T, a Nitrogen-fixing Symbiont of the South African Invasive Legume Dipogon lignosus in New Zealand.</title>
        <authorList>
            <person name="De Meyer S.E."/>
        </authorList>
    </citation>
    <scope>NUCLEOTIDE SEQUENCE [LARGE SCALE GENOMIC DNA]</scope>
    <source>
        <strain evidence="2 3">ICMP 19430</strain>
    </source>
</reference>
<evidence type="ECO:0000313" key="2">
    <source>
        <dbReference type="EMBL" id="TFE46963.1"/>
    </source>
</evidence>
<sequence>MNEQAGRVALVTGAARGIGKAISMHLAKEGAHVLVTDIDADAAARTVAEMKARGLSADAVTLDVTDSRAERSMVDELHANHGRIDILVSNAGAGKAKPFLDVTEAELAFQMSLNFSGVYAIAQACAQKMRAAGYGRVVLVSSVTGLAGPIDLSAYGSMKAGQFGLMRAMALELAEHGITTNAVAPGPIDTELLRAAWADDMIADAADRIPLRRIGKPEDVAYAVGFLASPQASFLNGVTIAVDGGFTAAGGYMSEIYRRRKMQKDAHPEHSSC</sequence>